<gene>
    <name evidence="3" type="ORF">LXO92_11240</name>
</gene>
<dbReference type="Pfam" id="PF01757">
    <property type="entry name" value="Acyl_transf_3"/>
    <property type="match status" value="1"/>
</dbReference>
<keyword evidence="4" id="KW-1185">Reference proteome</keyword>
<dbReference type="InterPro" id="IPR002656">
    <property type="entry name" value="Acyl_transf_3_dom"/>
</dbReference>
<dbReference type="RefSeq" id="WP_232891000.1">
    <property type="nucleotide sequence ID" value="NZ_JAJSPM010000008.1"/>
</dbReference>
<evidence type="ECO:0000259" key="2">
    <source>
        <dbReference type="Pfam" id="PF01757"/>
    </source>
</evidence>
<keyword evidence="3" id="KW-0808">Transferase</keyword>
<keyword evidence="1" id="KW-1133">Transmembrane helix</keyword>
<feature type="transmembrane region" description="Helical" evidence="1">
    <location>
        <begin position="277"/>
        <end position="296"/>
    </location>
</feature>
<evidence type="ECO:0000313" key="3">
    <source>
        <dbReference type="EMBL" id="MCE3532951.1"/>
    </source>
</evidence>
<organism evidence="3 4">
    <name type="scientific">Legionella resiliens</name>
    <dbReference type="NCBI Taxonomy" id="2905958"/>
    <lineage>
        <taxon>Bacteria</taxon>
        <taxon>Pseudomonadati</taxon>
        <taxon>Pseudomonadota</taxon>
        <taxon>Gammaproteobacteria</taxon>
        <taxon>Legionellales</taxon>
        <taxon>Legionellaceae</taxon>
        <taxon>Legionella</taxon>
    </lineage>
</organism>
<accession>A0ABS8X2H4</accession>
<proteinExistence type="predicted"/>
<feature type="transmembrane region" description="Helical" evidence="1">
    <location>
        <begin position="223"/>
        <end position="245"/>
    </location>
</feature>
<name>A0ABS8X2H4_9GAMM</name>
<evidence type="ECO:0000256" key="1">
    <source>
        <dbReference type="SAM" id="Phobius"/>
    </source>
</evidence>
<dbReference type="InterPro" id="IPR050879">
    <property type="entry name" value="Acyltransferase_3"/>
</dbReference>
<evidence type="ECO:0000313" key="4">
    <source>
        <dbReference type="Proteomes" id="UP001320170"/>
    </source>
</evidence>
<comment type="caution">
    <text evidence="3">The sequence shown here is derived from an EMBL/GenBank/DDBJ whole genome shotgun (WGS) entry which is preliminary data.</text>
</comment>
<feature type="transmembrane region" description="Helical" evidence="1">
    <location>
        <begin position="112"/>
        <end position="131"/>
    </location>
</feature>
<feature type="transmembrane region" description="Helical" evidence="1">
    <location>
        <begin position="72"/>
        <end position="92"/>
    </location>
</feature>
<feature type="transmembrane region" description="Helical" evidence="1">
    <location>
        <begin position="308"/>
        <end position="328"/>
    </location>
</feature>
<keyword evidence="1" id="KW-0812">Transmembrane</keyword>
<feature type="transmembrane region" description="Helical" evidence="1">
    <location>
        <begin position="252"/>
        <end position="271"/>
    </location>
</feature>
<protein>
    <submittedName>
        <fullName evidence="3">Acyltransferase</fullName>
    </submittedName>
</protein>
<feature type="transmembrane region" description="Helical" evidence="1">
    <location>
        <begin position="189"/>
        <end position="211"/>
    </location>
</feature>
<dbReference type="PANTHER" id="PTHR23028">
    <property type="entry name" value="ACETYLTRANSFERASE"/>
    <property type="match status" value="1"/>
</dbReference>
<reference evidence="3 4" key="1">
    <citation type="journal article" date="2024" name="Pathogens">
        <title>Characterization of a Novel Species of Legionella Isolated from a Healthcare Facility: Legionella resiliens sp. nov.</title>
        <authorList>
            <person name="Cristino S."/>
            <person name="Pascale M.R."/>
            <person name="Marino F."/>
            <person name="Derelitto C."/>
            <person name="Salaris S."/>
            <person name="Orsini M."/>
            <person name="Squarzoni S."/>
            <person name="Grottola A."/>
            <person name="Girolamini L."/>
        </authorList>
    </citation>
    <scope>NUCLEOTIDE SEQUENCE [LARGE SCALE GENOMIC DNA]</scope>
    <source>
        <strain evidence="3 4">8cVS16</strain>
    </source>
</reference>
<dbReference type="GO" id="GO:0016746">
    <property type="term" value="F:acyltransferase activity"/>
    <property type="evidence" value="ECO:0007669"/>
    <property type="project" value="UniProtKB-KW"/>
</dbReference>
<feature type="transmembrane region" description="Helical" evidence="1">
    <location>
        <begin position="340"/>
        <end position="360"/>
    </location>
</feature>
<dbReference type="EMBL" id="JAJTND010000004">
    <property type="protein sequence ID" value="MCE3532951.1"/>
    <property type="molecule type" value="Genomic_DNA"/>
</dbReference>
<feature type="transmembrane region" description="Helical" evidence="1">
    <location>
        <begin position="160"/>
        <end position="182"/>
    </location>
</feature>
<feature type="transmembrane region" description="Helical" evidence="1">
    <location>
        <begin position="20"/>
        <end position="36"/>
    </location>
</feature>
<keyword evidence="1" id="KW-0472">Membrane</keyword>
<sequence length="388" mass="45021">MSEILHANIKIEFANTLRGLAALFVLLSHFLSTFWYKRDSIAYLIHAPLLSPETHATPFYVVWLNLFPLFDWGAYGVGLFFIISGFVIPFSLQRANSVGFCVNRFFRIIPTYVIGFSITLFALFLCGKYFLSVWPYSFQEVLIHYIPGARDILESRNIDIIIWTLEVEMKFYLIVALSMNWFRNDSLKVFFIPAVLFLVSCYMSHMLPMWAIKNLPAFIRAEIYMMSSPYIIFMFIGVTFHYLYCHKIATDTGYFLIGIFFISFCIAWWVGPYSENLILAWSYAFSLLTFMFAYTFPHFFKANPIVNFLADISYPLYVVHSIAGYVALRVMLDMNFKISTALALVCIGSLLLSWLLHVFIERPTQKLGRKYATKPTTHSLKLLRLKQS</sequence>
<dbReference type="Proteomes" id="UP001320170">
    <property type="component" value="Unassembled WGS sequence"/>
</dbReference>
<feature type="domain" description="Acyltransferase 3" evidence="2">
    <location>
        <begin position="14"/>
        <end position="357"/>
    </location>
</feature>
<keyword evidence="3" id="KW-0012">Acyltransferase</keyword>